<dbReference type="Proteomes" id="UP000799757">
    <property type="component" value="Unassembled WGS sequence"/>
</dbReference>
<dbReference type="EMBL" id="MU002338">
    <property type="protein sequence ID" value="KAF2787284.1"/>
    <property type="molecule type" value="Genomic_DNA"/>
</dbReference>
<reference evidence="1" key="1">
    <citation type="journal article" date="2020" name="Stud. Mycol.">
        <title>101 Dothideomycetes genomes: a test case for predicting lifestyles and emergence of pathogens.</title>
        <authorList>
            <person name="Haridas S."/>
            <person name="Albert R."/>
            <person name="Binder M."/>
            <person name="Bloem J."/>
            <person name="Labutti K."/>
            <person name="Salamov A."/>
            <person name="Andreopoulos B."/>
            <person name="Baker S."/>
            <person name="Barry K."/>
            <person name="Bills G."/>
            <person name="Bluhm B."/>
            <person name="Cannon C."/>
            <person name="Castanera R."/>
            <person name="Culley D."/>
            <person name="Daum C."/>
            <person name="Ezra D."/>
            <person name="Gonzalez J."/>
            <person name="Henrissat B."/>
            <person name="Kuo A."/>
            <person name="Liang C."/>
            <person name="Lipzen A."/>
            <person name="Lutzoni F."/>
            <person name="Magnuson J."/>
            <person name="Mondo S."/>
            <person name="Nolan M."/>
            <person name="Ohm R."/>
            <person name="Pangilinan J."/>
            <person name="Park H.-J."/>
            <person name="Ramirez L."/>
            <person name="Alfaro M."/>
            <person name="Sun H."/>
            <person name="Tritt A."/>
            <person name="Yoshinaga Y."/>
            <person name="Zwiers L.-H."/>
            <person name="Turgeon B."/>
            <person name="Goodwin S."/>
            <person name="Spatafora J."/>
            <person name="Crous P."/>
            <person name="Grigoriev I."/>
        </authorList>
    </citation>
    <scope>NUCLEOTIDE SEQUENCE</scope>
    <source>
        <strain evidence="1">CBS 109.77</strain>
    </source>
</reference>
<keyword evidence="2" id="KW-1185">Reference proteome</keyword>
<accession>A0A6A6WTN6</accession>
<sequence length="131" mass="14260">MLPETSPKPNPHCFVAPTPIRFPLPPWTTAGRVSAPMSLTRMAPPTINRHTHMSTNTTKSWRFSTPGDWPHAAPTTTFRAGDSHSGECSSFTAVRRAERLADHASSSCITPSWVCRGIVTPALPLISFVPL</sequence>
<proteinExistence type="predicted"/>
<evidence type="ECO:0000313" key="1">
    <source>
        <dbReference type="EMBL" id="KAF2787284.1"/>
    </source>
</evidence>
<name>A0A6A6WTN6_9PLEO</name>
<protein>
    <submittedName>
        <fullName evidence="1">Uncharacterized protein</fullName>
    </submittedName>
</protein>
<dbReference type="AlphaFoldDB" id="A0A6A6WTN6"/>
<organism evidence="1 2">
    <name type="scientific">Melanomma pulvis-pyrius CBS 109.77</name>
    <dbReference type="NCBI Taxonomy" id="1314802"/>
    <lineage>
        <taxon>Eukaryota</taxon>
        <taxon>Fungi</taxon>
        <taxon>Dikarya</taxon>
        <taxon>Ascomycota</taxon>
        <taxon>Pezizomycotina</taxon>
        <taxon>Dothideomycetes</taxon>
        <taxon>Pleosporomycetidae</taxon>
        <taxon>Pleosporales</taxon>
        <taxon>Melanommataceae</taxon>
        <taxon>Melanomma</taxon>
    </lineage>
</organism>
<gene>
    <name evidence="1" type="ORF">K505DRAFT_130154</name>
</gene>
<evidence type="ECO:0000313" key="2">
    <source>
        <dbReference type="Proteomes" id="UP000799757"/>
    </source>
</evidence>